<dbReference type="InterPro" id="IPR036291">
    <property type="entry name" value="NAD(P)-bd_dom_sf"/>
</dbReference>
<dbReference type="SUPFAM" id="SSF51735">
    <property type="entry name" value="NAD(P)-binding Rossmann-fold domains"/>
    <property type="match status" value="1"/>
</dbReference>
<dbReference type="GO" id="GO:0004354">
    <property type="term" value="F:glutamate dehydrogenase (NADP+) activity"/>
    <property type="evidence" value="ECO:0007669"/>
    <property type="project" value="UniProtKB-EC"/>
</dbReference>
<dbReference type="Pfam" id="PF00208">
    <property type="entry name" value="ELFV_dehydrog"/>
    <property type="match status" value="1"/>
</dbReference>
<organism evidence="4">
    <name type="scientific">hydrothermal vent metagenome</name>
    <dbReference type="NCBI Taxonomy" id="652676"/>
    <lineage>
        <taxon>unclassified sequences</taxon>
        <taxon>metagenomes</taxon>
        <taxon>ecological metagenomes</taxon>
    </lineage>
</organism>
<dbReference type="InterPro" id="IPR033922">
    <property type="entry name" value="NAD_bind_Glu_DH"/>
</dbReference>
<dbReference type="EC" id="1.4.1.4" evidence="4"/>
<evidence type="ECO:0000256" key="1">
    <source>
        <dbReference type="ARBA" id="ARBA00006382"/>
    </source>
</evidence>
<protein>
    <submittedName>
        <fullName evidence="4">NAD-specific glutamate dehydrogenase NADP-specific glutamate dehydrogenase</fullName>
        <ecNumber evidence="4">1.4.1.2</ecNumber>
        <ecNumber evidence="4">1.4.1.4</ecNumber>
    </submittedName>
</protein>
<evidence type="ECO:0000313" key="4">
    <source>
        <dbReference type="EMBL" id="VAX24758.1"/>
    </source>
</evidence>
<dbReference type="PIRSF" id="PIRSF000185">
    <property type="entry name" value="Glu_DH"/>
    <property type="match status" value="1"/>
</dbReference>
<dbReference type="Gene3D" id="3.40.50.720">
    <property type="entry name" value="NAD(P)-binding Rossmann-like Domain"/>
    <property type="match status" value="1"/>
</dbReference>
<comment type="similarity">
    <text evidence="1">Belongs to the Glu/Leu/Phe/Val dehydrogenases family.</text>
</comment>
<dbReference type="Pfam" id="PF02812">
    <property type="entry name" value="ELFV_dehydrog_N"/>
    <property type="match status" value="1"/>
</dbReference>
<dbReference type="InterPro" id="IPR046346">
    <property type="entry name" value="Aminoacid_DH-like_N_sf"/>
</dbReference>
<dbReference type="PROSITE" id="PS00074">
    <property type="entry name" value="GLFV_DEHYDROGENASE"/>
    <property type="match status" value="1"/>
</dbReference>
<dbReference type="InterPro" id="IPR014362">
    <property type="entry name" value="Glu_DH"/>
</dbReference>
<evidence type="ECO:0000259" key="3">
    <source>
        <dbReference type="SMART" id="SM00839"/>
    </source>
</evidence>
<feature type="domain" description="Glutamate/phenylalanine/leucine/valine/L-tryptophan dehydrogenase C-terminal" evidence="3">
    <location>
        <begin position="184"/>
        <end position="410"/>
    </location>
</feature>
<reference evidence="4" key="1">
    <citation type="submission" date="2018-06" db="EMBL/GenBank/DDBJ databases">
        <authorList>
            <person name="Zhirakovskaya E."/>
        </authorList>
    </citation>
    <scope>NUCLEOTIDE SEQUENCE</scope>
</reference>
<dbReference type="InterPro" id="IPR033524">
    <property type="entry name" value="Glu/Leu/Phe/Val_DH_AS"/>
</dbReference>
<dbReference type="PANTHER" id="PTHR11606">
    <property type="entry name" value="GLUTAMATE DEHYDROGENASE"/>
    <property type="match status" value="1"/>
</dbReference>
<dbReference type="InterPro" id="IPR006097">
    <property type="entry name" value="Glu/Leu/Phe/Val/Trp_DH_dimer"/>
</dbReference>
<dbReference type="InterPro" id="IPR006096">
    <property type="entry name" value="Glu/Leu/Phe/Val/Trp_DH_C"/>
</dbReference>
<name>A0A3B1CLC7_9ZZZZ</name>
<gene>
    <name evidence="4" type="ORF">MNBD_NITROSPINAE02-204</name>
</gene>
<dbReference type="PANTHER" id="PTHR11606:SF13">
    <property type="entry name" value="GLUTAMATE DEHYDROGENASE 1, MITOCHONDRIAL"/>
    <property type="match status" value="1"/>
</dbReference>
<dbReference type="SUPFAM" id="SSF53223">
    <property type="entry name" value="Aminoacid dehydrogenase-like, N-terminal domain"/>
    <property type="match status" value="1"/>
</dbReference>
<evidence type="ECO:0000256" key="2">
    <source>
        <dbReference type="ARBA" id="ARBA00023002"/>
    </source>
</evidence>
<sequence length="412" mass="45348">MSDLIKGLIDKIQDISKALKFRERYKNERMFERLAISNKIVRFKAIIKMDDGSMNVYQCYRVQHSDTLGPYKGGIRLHPTVDIDEVKSLATLMTLKTALADIPFGGGKGGICVDPKTLSEGETERLIRKYTHRLLHDIGPNADIPAPDVNTSEREMAWMYDEYRKSTQDARGVVTGKPVELGGSLGRKEATGYGVAALALEAAEDYGIKNPTVSIEGFGNVGVHAAQYLVTNGIKVVAVKDSSGAIVNRDGLDIDPLTEHKKKWGVVATFKGGKPAKEIISYPADIFIPCALARTIHTGNADQVAARLIVEGANAPVSLDAEKILEKRGILVIPDILANAGGVIVSYFEWVQNREGLYWTEETVNERLFVKLTQAYARVRRYAEDNEISLRDAAYSISIEKIAHAMRARGAQ</sequence>
<accession>A0A3B1CLC7</accession>
<dbReference type="InterPro" id="IPR006095">
    <property type="entry name" value="Glu/Leu/Phe/Val/Trp_DH"/>
</dbReference>
<dbReference type="EMBL" id="UOGE01000097">
    <property type="protein sequence ID" value="VAX24758.1"/>
    <property type="molecule type" value="Genomic_DNA"/>
</dbReference>
<dbReference type="GO" id="GO:0004352">
    <property type="term" value="F:glutamate dehydrogenase (NAD+) activity"/>
    <property type="evidence" value="ECO:0007669"/>
    <property type="project" value="UniProtKB-EC"/>
</dbReference>
<proteinExistence type="inferred from homology"/>
<dbReference type="GO" id="GO:0006538">
    <property type="term" value="P:L-glutamate catabolic process"/>
    <property type="evidence" value="ECO:0007669"/>
    <property type="project" value="TreeGrafter"/>
</dbReference>
<keyword evidence="2 4" id="KW-0560">Oxidoreductase</keyword>
<dbReference type="PRINTS" id="PR00082">
    <property type="entry name" value="GLFDHDRGNASE"/>
</dbReference>
<dbReference type="Gene3D" id="3.40.50.10860">
    <property type="entry name" value="Leucine Dehydrogenase, chain A, domain 1"/>
    <property type="match status" value="1"/>
</dbReference>
<dbReference type="EC" id="1.4.1.2" evidence="4"/>
<dbReference type="CDD" id="cd01076">
    <property type="entry name" value="NAD_bind_1_Glu_DH"/>
    <property type="match status" value="1"/>
</dbReference>
<dbReference type="SMART" id="SM00839">
    <property type="entry name" value="ELFV_dehydrog"/>
    <property type="match status" value="1"/>
</dbReference>
<dbReference type="AlphaFoldDB" id="A0A3B1CLC7"/>